<keyword evidence="2" id="KW-1185">Reference proteome</keyword>
<protein>
    <submittedName>
        <fullName evidence="1">Uncharacterized protein</fullName>
    </submittedName>
</protein>
<gene>
    <name evidence="1" type="ORF">mMyoMyo1_011724</name>
</gene>
<proteinExistence type="predicted"/>
<name>A0A7J7XI15_MYOMY</name>
<sequence>MSLAVVETARGFPKWLSSLVSSPPRTMVLPKRYPVGSSLFQYAQPGPACLRNFLKIYFIYFLQRGRERDRDLETSMREKHRSAASCTPPTGDVPATKVHALDQNRTQDPSVRRPMLYPLSHTSQGCLRTFAWAVPSAWNTLPTENL</sequence>
<accession>A0A7J7XI15</accession>
<dbReference type="EMBL" id="JABWUV010000006">
    <property type="protein sequence ID" value="KAF6349168.1"/>
    <property type="molecule type" value="Genomic_DNA"/>
</dbReference>
<evidence type="ECO:0000313" key="2">
    <source>
        <dbReference type="Proteomes" id="UP000527355"/>
    </source>
</evidence>
<organism evidence="1 2">
    <name type="scientific">Myotis myotis</name>
    <name type="common">Greater mouse-eared bat</name>
    <name type="synonym">Vespertilio myotis</name>
    <dbReference type="NCBI Taxonomy" id="51298"/>
    <lineage>
        <taxon>Eukaryota</taxon>
        <taxon>Metazoa</taxon>
        <taxon>Chordata</taxon>
        <taxon>Craniata</taxon>
        <taxon>Vertebrata</taxon>
        <taxon>Euteleostomi</taxon>
        <taxon>Mammalia</taxon>
        <taxon>Eutheria</taxon>
        <taxon>Laurasiatheria</taxon>
        <taxon>Chiroptera</taxon>
        <taxon>Yangochiroptera</taxon>
        <taxon>Vespertilionidae</taxon>
        <taxon>Myotis</taxon>
    </lineage>
</organism>
<dbReference type="AntiFam" id="ANF00012">
    <property type="entry name" value="tRNA translation"/>
</dbReference>
<evidence type="ECO:0000313" key="1">
    <source>
        <dbReference type="EMBL" id="KAF6349168.1"/>
    </source>
</evidence>
<reference evidence="1 2" key="1">
    <citation type="journal article" date="2020" name="Nature">
        <title>Six reference-quality genomes reveal evolution of bat adaptations.</title>
        <authorList>
            <person name="Jebb D."/>
            <person name="Huang Z."/>
            <person name="Pippel M."/>
            <person name="Hughes G.M."/>
            <person name="Lavrichenko K."/>
            <person name="Devanna P."/>
            <person name="Winkler S."/>
            <person name="Jermiin L.S."/>
            <person name="Skirmuntt E.C."/>
            <person name="Katzourakis A."/>
            <person name="Burkitt-Gray L."/>
            <person name="Ray D.A."/>
            <person name="Sullivan K.A.M."/>
            <person name="Roscito J.G."/>
            <person name="Kirilenko B.M."/>
            <person name="Davalos L.M."/>
            <person name="Corthals A.P."/>
            <person name="Power M.L."/>
            <person name="Jones G."/>
            <person name="Ransome R.D."/>
            <person name="Dechmann D.K.N."/>
            <person name="Locatelli A.G."/>
            <person name="Puechmaille S.J."/>
            <person name="Fedrigo O."/>
            <person name="Jarvis E.D."/>
            <person name="Hiller M."/>
            <person name="Vernes S.C."/>
            <person name="Myers E.W."/>
            <person name="Teeling E.C."/>
        </authorList>
    </citation>
    <scope>NUCLEOTIDE SEQUENCE [LARGE SCALE GENOMIC DNA]</scope>
    <source>
        <strain evidence="1">MMyoMyo1</strain>
        <tissue evidence="1">Flight muscle</tissue>
    </source>
</reference>
<dbReference type="Proteomes" id="UP000527355">
    <property type="component" value="Unassembled WGS sequence"/>
</dbReference>
<comment type="caution">
    <text evidence="1">The sequence shown here is derived from an EMBL/GenBank/DDBJ whole genome shotgun (WGS) entry which is preliminary data.</text>
</comment>
<dbReference type="AlphaFoldDB" id="A0A7J7XI15"/>